<keyword evidence="2" id="KW-0472">Membrane</keyword>
<feature type="compositionally biased region" description="Basic and acidic residues" evidence="1">
    <location>
        <begin position="373"/>
        <end position="382"/>
    </location>
</feature>
<keyword evidence="2" id="KW-0812">Transmembrane</keyword>
<dbReference type="Pfam" id="PF19590">
    <property type="entry name" value="TrbL_3"/>
    <property type="match status" value="1"/>
</dbReference>
<accession>A0A5P9P2L8</accession>
<protein>
    <recommendedName>
        <fullName evidence="5">Type IV secretion system protein TrbL</fullName>
    </recommendedName>
</protein>
<dbReference type="EMBL" id="CP045488">
    <property type="protein sequence ID" value="QFU82337.1"/>
    <property type="molecule type" value="Genomic_DNA"/>
</dbReference>
<feature type="region of interest" description="Disordered" evidence="1">
    <location>
        <begin position="334"/>
        <end position="382"/>
    </location>
</feature>
<sequence>MKLAWSLSDVGIKWFEDAIDKLIEWFQEGLTDGYETVTAQVFGTPTPETDGGFVFGAPSNTPWEEIHSSLVAGEIMLVSLLLLVMCVQGRHTIRIFNIGSAYESRKAKRSAWTGAFLIVTWYWIAVLALYVVDGFTIALIPDVSAVTNAMTGLLSLTVSNPLLALFLTGVGATAMWVLQALFFLREIMLYILIYAVPIGIALAYGNLPVVSNIARTVCMKFVPLAIMPIPVALLFKGYDLLFGEGTDSALVPDSSFLSYLIAVTLPLLSIVIVWKLFKYASPMTTKIIGTTTKGAVTAGAAVGAGAIAGPAAAATTATWGPKAAVGYSAVSKMRQRGGSSQQSGDSSGSTGSRTDHDNIATDLHSLEGLPAYRRTENDPRNF</sequence>
<dbReference type="AlphaFoldDB" id="A0A5P9P2L8"/>
<keyword evidence="2" id="KW-1133">Transmembrane helix</keyword>
<reference evidence="3 4" key="1">
    <citation type="journal article" date="2007" name="Int. J. Syst. Evol. Microbiol.">
        <title>Natronorubrum sulfidifaciens sp. nov., an extremely haloalkaliphilic archaeon isolated from Aiding salt lake in Xin-Jiang, China.</title>
        <authorList>
            <person name="Cui H.L."/>
            <person name="Tohty D."/>
            <person name="Liu H.C."/>
            <person name="Liu S.J."/>
            <person name="Oren A."/>
            <person name="Zhou P.J."/>
        </authorList>
    </citation>
    <scope>NUCLEOTIDE SEQUENCE [LARGE SCALE GENOMIC DNA]</scope>
    <source>
        <strain evidence="3 4">7-3</strain>
    </source>
</reference>
<evidence type="ECO:0000256" key="2">
    <source>
        <dbReference type="SAM" id="Phobius"/>
    </source>
</evidence>
<dbReference type="KEGG" id="nas:GCU68_07265"/>
<feature type="transmembrane region" description="Helical" evidence="2">
    <location>
        <begin position="137"/>
        <end position="156"/>
    </location>
</feature>
<dbReference type="InterPro" id="IPR045782">
    <property type="entry name" value="TrbL_3"/>
</dbReference>
<feature type="transmembrane region" description="Helical" evidence="2">
    <location>
        <begin position="110"/>
        <end position="131"/>
    </location>
</feature>
<dbReference type="Proteomes" id="UP000326170">
    <property type="component" value="Chromosome"/>
</dbReference>
<proteinExistence type="predicted"/>
<keyword evidence="4" id="KW-1185">Reference proteome</keyword>
<evidence type="ECO:0008006" key="5">
    <source>
        <dbReference type="Google" id="ProtNLM"/>
    </source>
</evidence>
<feature type="transmembrane region" description="Helical" evidence="2">
    <location>
        <begin position="187"/>
        <end position="205"/>
    </location>
</feature>
<dbReference type="GeneID" id="42300835"/>
<name>A0A5P9P2L8_9EURY</name>
<feature type="compositionally biased region" description="Low complexity" evidence="1">
    <location>
        <begin position="336"/>
        <end position="352"/>
    </location>
</feature>
<dbReference type="RefSeq" id="WP_152940258.1">
    <property type="nucleotide sequence ID" value="NZ_CP045488.1"/>
</dbReference>
<organism evidence="3 4">
    <name type="scientific">Natronorubrum aibiense</name>
    <dbReference type="NCBI Taxonomy" id="348826"/>
    <lineage>
        <taxon>Archaea</taxon>
        <taxon>Methanobacteriati</taxon>
        <taxon>Methanobacteriota</taxon>
        <taxon>Stenosarchaea group</taxon>
        <taxon>Halobacteria</taxon>
        <taxon>Halobacteriales</taxon>
        <taxon>Natrialbaceae</taxon>
        <taxon>Natronorubrum</taxon>
    </lineage>
</organism>
<dbReference type="OrthoDB" id="270253at2157"/>
<feature type="transmembrane region" description="Helical" evidence="2">
    <location>
        <begin position="70"/>
        <end position="89"/>
    </location>
</feature>
<gene>
    <name evidence="3" type="ORF">GCU68_07265</name>
</gene>
<evidence type="ECO:0000313" key="4">
    <source>
        <dbReference type="Proteomes" id="UP000326170"/>
    </source>
</evidence>
<feature type="transmembrane region" description="Helical" evidence="2">
    <location>
        <begin position="163"/>
        <end position="181"/>
    </location>
</feature>
<feature type="transmembrane region" description="Helical" evidence="2">
    <location>
        <begin position="256"/>
        <end position="277"/>
    </location>
</feature>
<evidence type="ECO:0000313" key="3">
    <source>
        <dbReference type="EMBL" id="QFU82337.1"/>
    </source>
</evidence>
<feature type="transmembrane region" description="Helical" evidence="2">
    <location>
        <begin position="217"/>
        <end position="236"/>
    </location>
</feature>
<evidence type="ECO:0000256" key="1">
    <source>
        <dbReference type="SAM" id="MobiDB-lite"/>
    </source>
</evidence>